<keyword evidence="3" id="KW-1185">Reference proteome</keyword>
<keyword evidence="1" id="KW-0472">Membrane</keyword>
<dbReference type="AlphaFoldDB" id="A0A5C6ATH5"/>
<accession>A0A5C6ATH5</accession>
<evidence type="ECO:0000313" key="3">
    <source>
        <dbReference type="Proteomes" id="UP000320176"/>
    </source>
</evidence>
<dbReference type="EMBL" id="SJPN01000004">
    <property type="protein sequence ID" value="TWU02366.1"/>
    <property type="molecule type" value="Genomic_DNA"/>
</dbReference>
<protein>
    <submittedName>
        <fullName evidence="2">Uncharacterized protein</fullName>
    </submittedName>
</protein>
<feature type="transmembrane region" description="Helical" evidence="1">
    <location>
        <begin position="21"/>
        <end position="41"/>
    </location>
</feature>
<feature type="transmembrane region" description="Helical" evidence="1">
    <location>
        <begin position="47"/>
        <end position="68"/>
    </location>
</feature>
<dbReference type="RefSeq" id="WP_146520710.1">
    <property type="nucleotide sequence ID" value="NZ_CP151726.1"/>
</dbReference>
<evidence type="ECO:0000313" key="2">
    <source>
        <dbReference type="EMBL" id="TWU02366.1"/>
    </source>
</evidence>
<reference evidence="2 3" key="1">
    <citation type="submission" date="2019-02" db="EMBL/GenBank/DDBJ databases">
        <title>Deep-cultivation of Planctomycetes and their phenomic and genomic characterization uncovers novel biology.</title>
        <authorList>
            <person name="Wiegand S."/>
            <person name="Jogler M."/>
            <person name="Boedeker C."/>
            <person name="Pinto D."/>
            <person name="Vollmers J."/>
            <person name="Rivas-Marin E."/>
            <person name="Kohn T."/>
            <person name="Peeters S.H."/>
            <person name="Heuer A."/>
            <person name="Rast P."/>
            <person name="Oberbeckmann S."/>
            <person name="Bunk B."/>
            <person name="Jeske O."/>
            <person name="Meyerdierks A."/>
            <person name="Storesund J.E."/>
            <person name="Kallscheuer N."/>
            <person name="Luecker S."/>
            <person name="Lage O.M."/>
            <person name="Pohl T."/>
            <person name="Merkel B.J."/>
            <person name="Hornburger P."/>
            <person name="Mueller R.-W."/>
            <person name="Bruemmer F."/>
            <person name="Labrenz M."/>
            <person name="Spormann A.M."/>
            <person name="Op Den Camp H."/>
            <person name="Overmann J."/>
            <person name="Amann R."/>
            <person name="Jetten M.S.M."/>
            <person name="Mascher T."/>
            <person name="Medema M.H."/>
            <person name="Devos D.P."/>
            <person name="Kaster A.-K."/>
            <person name="Ovreas L."/>
            <person name="Rohde M."/>
            <person name="Galperin M.Y."/>
            <person name="Jogler C."/>
        </authorList>
    </citation>
    <scope>NUCLEOTIDE SEQUENCE [LARGE SCALE GENOMIC DNA]</scope>
    <source>
        <strain evidence="2 3">Pla52n</strain>
    </source>
</reference>
<evidence type="ECO:0000256" key="1">
    <source>
        <dbReference type="SAM" id="Phobius"/>
    </source>
</evidence>
<keyword evidence="1" id="KW-0812">Transmembrane</keyword>
<organism evidence="2 3">
    <name type="scientific">Stieleria varia</name>
    <dbReference type="NCBI Taxonomy" id="2528005"/>
    <lineage>
        <taxon>Bacteria</taxon>
        <taxon>Pseudomonadati</taxon>
        <taxon>Planctomycetota</taxon>
        <taxon>Planctomycetia</taxon>
        <taxon>Pirellulales</taxon>
        <taxon>Pirellulaceae</taxon>
        <taxon>Stieleria</taxon>
    </lineage>
</organism>
<comment type="caution">
    <text evidence="2">The sequence shown here is derived from an EMBL/GenBank/DDBJ whole genome shotgun (WGS) entry which is preliminary data.</text>
</comment>
<dbReference type="Proteomes" id="UP000320176">
    <property type="component" value="Unassembled WGS sequence"/>
</dbReference>
<sequence length="85" mass="9631">MAEKKLTRRQRLRIKQSFPMGMYVGLLTGTFVTLVGVALRLEPFVIFVRSFSSSVLLGSVVSIGLSIVKMADTEYKQRHTVVQRR</sequence>
<keyword evidence="1" id="KW-1133">Transmembrane helix</keyword>
<gene>
    <name evidence="2" type="ORF">Pla52n_34160</name>
</gene>
<name>A0A5C6ATH5_9BACT</name>
<proteinExistence type="predicted"/>